<comment type="caution">
    <text evidence="1">The sequence shown here is derived from an EMBL/GenBank/DDBJ whole genome shotgun (WGS) entry which is preliminary data.</text>
</comment>
<name>A0ACC6SB19_9BACI</name>
<protein>
    <submittedName>
        <fullName evidence="1">Uncharacterized protein</fullName>
    </submittedName>
</protein>
<organism evidence="1 2">
    <name type="scientific">Robertmurraya yapensis</name>
    <name type="common">ex Hitch et al 2024</name>
    <dbReference type="NCBI Taxonomy" id="3133160"/>
    <lineage>
        <taxon>Bacteria</taxon>
        <taxon>Bacillati</taxon>
        <taxon>Bacillota</taxon>
        <taxon>Bacilli</taxon>
        <taxon>Bacillales</taxon>
        <taxon>Bacillaceae</taxon>
        <taxon>Robertmurraya</taxon>
    </lineage>
</organism>
<accession>A0ACC6SB19</accession>
<sequence length="44" mass="4942">MKKFAIVFSIVVWAIILIPVGLFGLVIYKLNTIEKDTCIFIGTL</sequence>
<evidence type="ECO:0000313" key="2">
    <source>
        <dbReference type="Proteomes" id="UP001439875"/>
    </source>
</evidence>
<gene>
    <name evidence="1" type="ORF">WMO40_11225</name>
</gene>
<evidence type="ECO:0000313" key="1">
    <source>
        <dbReference type="EMBL" id="MEQ2527276.1"/>
    </source>
</evidence>
<reference evidence="1" key="1">
    <citation type="submission" date="2024-03" db="EMBL/GenBank/DDBJ databases">
        <title>Human intestinal bacterial collection.</title>
        <authorList>
            <person name="Pauvert C."/>
            <person name="Hitch T.C.A."/>
            <person name="Clavel T."/>
        </authorList>
    </citation>
    <scope>NUCLEOTIDE SEQUENCE</scope>
    <source>
        <strain evidence="1">CLA-AA-H227</strain>
    </source>
</reference>
<dbReference type="Proteomes" id="UP001439875">
    <property type="component" value="Unassembled WGS sequence"/>
</dbReference>
<proteinExistence type="predicted"/>
<keyword evidence="2" id="KW-1185">Reference proteome</keyword>
<dbReference type="EMBL" id="JBBMEW010000008">
    <property type="protein sequence ID" value="MEQ2527276.1"/>
    <property type="molecule type" value="Genomic_DNA"/>
</dbReference>